<proteinExistence type="predicted"/>
<keyword evidence="1" id="KW-0472">Membrane</keyword>
<keyword evidence="3" id="KW-1185">Reference proteome</keyword>
<organism evidence="2 3">
    <name type="scientific">Maribellus luteus</name>
    <dbReference type="NCBI Taxonomy" id="2305463"/>
    <lineage>
        <taxon>Bacteria</taxon>
        <taxon>Pseudomonadati</taxon>
        <taxon>Bacteroidota</taxon>
        <taxon>Bacteroidia</taxon>
        <taxon>Marinilabiliales</taxon>
        <taxon>Prolixibacteraceae</taxon>
        <taxon>Maribellus</taxon>
    </lineage>
</organism>
<dbReference type="RefSeq" id="WP_119439346.1">
    <property type="nucleotide sequence ID" value="NZ_QWGR01000013.1"/>
</dbReference>
<feature type="transmembrane region" description="Helical" evidence="1">
    <location>
        <begin position="35"/>
        <end position="58"/>
    </location>
</feature>
<reference evidence="2 3" key="1">
    <citation type="submission" date="2018-08" db="EMBL/GenBank/DDBJ databases">
        <title>Pallidiluteibacterium maritimus gen. nov., sp. nov., isolated from coastal sediment.</title>
        <authorList>
            <person name="Zhou L.Y."/>
        </authorList>
    </citation>
    <scope>NUCLEOTIDE SEQUENCE [LARGE SCALE GENOMIC DNA]</scope>
    <source>
        <strain evidence="2 3">XSD2</strain>
    </source>
</reference>
<keyword evidence="1" id="KW-0812">Transmembrane</keyword>
<dbReference type="AlphaFoldDB" id="A0A399ST71"/>
<feature type="transmembrane region" description="Helical" evidence="1">
    <location>
        <begin position="12"/>
        <end position="29"/>
    </location>
</feature>
<name>A0A399ST71_9BACT</name>
<gene>
    <name evidence="2" type="ORF">D1614_17845</name>
</gene>
<evidence type="ECO:0000313" key="2">
    <source>
        <dbReference type="EMBL" id="RIJ46538.1"/>
    </source>
</evidence>
<comment type="caution">
    <text evidence="2">The sequence shown here is derived from an EMBL/GenBank/DDBJ whole genome shotgun (WGS) entry which is preliminary data.</text>
</comment>
<keyword evidence="1" id="KW-1133">Transmembrane helix</keyword>
<dbReference type="EMBL" id="QWGR01000013">
    <property type="protein sequence ID" value="RIJ46538.1"/>
    <property type="molecule type" value="Genomic_DNA"/>
</dbReference>
<accession>A0A399ST71</accession>
<protein>
    <submittedName>
        <fullName evidence="2">Uncharacterized protein</fullName>
    </submittedName>
</protein>
<dbReference type="Proteomes" id="UP000265926">
    <property type="component" value="Unassembled WGS sequence"/>
</dbReference>
<sequence>MKSKFRNTGITLSIAFICLLAIMLVFVMWTRSGFAFFLVKVALLVIGILGVFIVWAAVKHIIKMIKWIIKK</sequence>
<evidence type="ECO:0000313" key="3">
    <source>
        <dbReference type="Proteomes" id="UP000265926"/>
    </source>
</evidence>
<evidence type="ECO:0000256" key="1">
    <source>
        <dbReference type="SAM" id="Phobius"/>
    </source>
</evidence>